<reference evidence="2 3" key="1">
    <citation type="journal article" date="2012" name="FEBS Lett.">
        <title>Anammox organism KSU-1 expresses a NirK-type copper-containing nitrite reductase instead of a NirS-type with cytochrome cd1.</title>
        <authorList>
            <person name="Hira D."/>
            <person name="Toh H."/>
            <person name="Migita C.T."/>
            <person name="Okubo H."/>
            <person name="Nishiyama T."/>
            <person name="Hattori M."/>
            <person name="Furukawa K."/>
            <person name="Fujii T."/>
        </authorList>
    </citation>
    <scope>NUCLEOTIDE SEQUENCE [LARGE SCALE GENOMIC DNA]</scope>
</reference>
<evidence type="ECO:0000259" key="1">
    <source>
        <dbReference type="Pfam" id="PF13091"/>
    </source>
</evidence>
<feature type="domain" description="Phospholipase D-like" evidence="1">
    <location>
        <begin position="36"/>
        <end position="160"/>
    </location>
</feature>
<gene>
    <name evidence="2" type="ORF">KSU1_C0828</name>
</gene>
<evidence type="ECO:0000313" key="3">
    <source>
        <dbReference type="Proteomes" id="UP000002985"/>
    </source>
</evidence>
<protein>
    <recommendedName>
        <fullName evidence="1">Phospholipase D-like domain-containing protein</fullName>
    </recommendedName>
</protein>
<dbReference type="SUPFAM" id="SSF56024">
    <property type="entry name" value="Phospholipase D/nuclease"/>
    <property type="match status" value="1"/>
</dbReference>
<accession>I3IL29</accession>
<dbReference type="OrthoDB" id="250394at2"/>
<dbReference type="InterPro" id="IPR025202">
    <property type="entry name" value="PLD-like_dom"/>
</dbReference>
<dbReference type="Gene3D" id="3.30.870.10">
    <property type="entry name" value="Endonuclease Chain A"/>
    <property type="match status" value="1"/>
</dbReference>
<comment type="caution">
    <text evidence="2">The sequence shown here is derived from an EMBL/GenBank/DDBJ whole genome shotgun (WGS) entry which is preliminary data.</text>
</comment>
<dbReference type="Pfam" id="PF13091">
    <property type="entry name" value="PLDc_2"/>
    <property type="match status" value="1"/>
</dbReference>
<dbReference type="Proteomes" id="UP000002985">
    <property type="component" value="Unassembled WGS sequence"/>
</dbReference>
<name>I3IL29_9BACT</name>
<dbReference type="EMBL" id="BAFH01000003">
    <property type="protein sequence ID" value="GAB62424.1"/>
    <property type="molecule type" value="Genomic_DNA"/>
</dbReference>
<dbReference type="eggNOG" id="COG1502">
    <property type="taxonomic scope" value="Bacteria"/>
</dbReference>
<evidence type="ECO:0000313" key="2">
    <source>
        <dbReference type="EMBL" id="GAB62424.1"/>
    </source>
</evidence>
<sequence length="335" mass="38961">MGIKIFIIMLGLALNSLCIANNLYYAPQGTIQGQLKEGIQYTQRSLDMCIHDFAAVDIEKELNAARDRGVQVRVVVLKHTRNNLQDFLAKALIDKRFDVRVLDLQLSDKLVQDFIIFDNRMLAIGVYNWLAYRNRIIYNDVLFYYDPDKIHVYKNTFYRLFTEGEVAPLSATQNERTAKDYPSVPEIDSRTADEKQIIPENIPNEEAVIADKPERPAEITDKDFIHISFEEMDKQFGRESALSRSERNELWKKYKGKYVQWRGIVSYKGMGRVDWNRIGISHDNDKDAEVEVIFDWKMFEKVMDIRIGRTIIYTGKLVSRPGINAPYRLDDGDIE</sequence>
<organism evidence="2 3">
    <name type="scientific">Candidatus Jettenia caeni</name>
    <dbReference type="NCBI Taxonomy" id="247490"/>
    <lineage>
        <taxon>Bacteria</taxon>
        <taxon>Pseudomonadati</taxon>
        <taxon>Planctomycetota</taxon>
        <taxon>Candidatus Brocadiia</taxon>
        <taxon>Candidatus Brocadiales</taxon>
        <taxon>Candidatus Brocadiaceae</taxon>
        <taxon>Candidatus Jettenia</taxon>
    </lineage>
</organism>
<dbReference type="STRING" id="247490.KSU1_C0828"/>
<proteinExistence type="predicted"/>
<keyword evidence="3" id="KW-1185">Reference proteome</keyword>
<dbReference type="AlphaFoldDB" id="I3IL29"/>